<dbReference type="EMBL" id="JACRWE010000004">
    <property type="protein sequence ID" value="MBC5997004.1"/>
    <property type="molecule type" value="Genomic_DNA"/>
</dbReference>
<keyword evidence="2" id="KW-1185">Reference proteome</keyword>
<accession>A0ABR7JQ41</accession>
<name>A0ABR7JQ41_9FIRM</name>
<dbReference type="Proteomes" id="UP000609849">
    <property type="component" value="Unassembled WGS sequence"/>
</dbReference>
<sequence>MKRKFSNREKFLGLILLGITAIYATQLIDTNKENEEQSNLGAKKSIKIDRIAFSNNEKDILLQIENEIKNIVTINYINKDSYIDEYNNKCTNIELHISGRINDILKIEGSLKKIGLEKSVNKIEIVKNTKNIKEENIDKINDHVDCIMKIKVV</sequence>
<evidence type="ECO:0000313" key="2">
    <source>
        <dbReference type="Proteomes" id="UP000609849"/>
    </source>
</evidence>
<comment type="caution">
    <text evidence="1">The sequence shown here is derived from an EMBL/GenBank/DDBJ whole genome shotgun (WGS) entry which is preliminary data.</text>
</comment>
<protein>
    <submittedName>
        <fullName evidence="1">Uncharacterized protein</fullName>
    </submittedName>
</protein>
<gene>
    <name evidence="1" type="ORF">H8923_09540</name>
</gene>
<dbReference type="RefSeq" id="WP_153972258.1">
    <property type="nucleotide sequence ID" value="NZ_JACRWE010000004.1"/>
</dbReference>
<proteinExistence type="predicted"/>
<evidence type="ECO:0000313" key="1">
    <source>
        <dbReference type="EMBL" id="MBC5997004.1"/>
    </source>
</evidence>
<organism evidence="1 2">
    <name type="scientific">Romboutsia faecis</name>
    <dbReference type="NCBI Taxonomy" id="2764597"/>
    <lineage>
        <taxon>Bacteria</taxon>
        <taxon>Bacillati</taxon>
        <taxon>Bacillota</taxon>
        <taxon>Clostridia</taxon>
        <taxon>Peptostreptococcales</taxon>
        <taxon>Peptostreptococcaceae</taxon>
        <taxon>Romboutsia</taxon>
    </lineage>
</organism>
<reference evidence="1 2" key="1">
    <citation type="submission" date="2020-08" db="EMBL/GenBank/DDBJ databases">
        <authorList>
            <person name="Liu C."/>
            <person name="Sun Q."/>
        </authorList>
    </citation>
    <scope>NUCLEOTIDE SEQUENCE [LARGE SCALE GENOMIC DNA]</scope>
    <source>
        <strain evidence="1 2">NSJ-18</strain>
    </source>
</reference>